<dbReference type="SUPFAM" id="SSF56815">
    <property type="entry name" value="Sec1/munc18-like (SM) proteins"/>
    <property type="match status" value="1"/>
</dbReference>
<feature type="compositionally biased region" description="Basic and acidic residues" evidence="2">
    <location>
        <begin position="365"/>
        <end position="378"/>
    </location>
</feature>
<keyword evidence="5" id="KW-1185">Reference proteome</keyword>
<reference evidence="3 5" key="2">
    <citation type="journal article" date="2018" name="Plant J.">
        <title>The Physcomitrella patens chromosome-scale assembly reveals moss genome structure and evolution.</title>
        <authorList>
            <person name="Lang D."/>
            <person name="Ullrich K.K."/>
            <person name="Murat F."/>
            <person name="Fuchs J."/>
            <person name="Jenkins J."/>
            <person name="Haas F.B."/>
            <person name="Piednoel M."/>
            <person name="Gundlach H."/>
            <person name="Van Bel M."/>
            <person name="Meyberg R."/>
            <person name="Vives C."/>
            <person name="Morata J."/>
            <person name="Symeonidi A."/>
            <person name="Hiss M."/>
            <person name="Muchero W."/>
            <person name="Kamisugi Y."/>
            <person name="Saleh O."/>
            <person name="Blanc G."/>
            <person name="Decker E.L."/>
            <person name="van Gessel N."/>
            <person name="Grimwood J."/>
            <person name="Hayes R.D."/>
            <person name="Graham S.W."/>
            <person name="Gunter L.E."/>
            <person name="McDaniel S.F."/>
            <person name="Hoernstein S.N.W."/>
            <person name="Larsson A."/>
            <person name="Li F.W."/>
            <person name="Perroud P.F."/>
            <person name="Phillips J."/>
            <person name="Ranjan P."/>
            <person name="Rokshar D.S."/>
            <person name="Rothfels C.J."/>
            <person name="Schneider L."/>
            <person name="Shu S."/>
            <person name="Stevenson D.W."/>
            <person name="Thummler F."/>
            <person name="Tillich M."/>
            <person name="Villarreal Aguilar J.C."/>
            <person name="Widiez T."/>
            <person name="Wong G.K."/>
            <person name="Wymore A."/>
            <person name="Zhang Y."/>
            <person name="Zimmer A.D."/>
            <person name="Quatrano R.S."/>
            <person name="Mayer K.F.X."/>
            <person name="Goodstein D."/>
            <person name="Casacuberta J.M."/>
            <person name="Vandepoele K."/>
            <person name="Reski R."/>
            <person name="Cuming A.C."/>
            <person name="Tuskan G.A."/>
            <person name="Maumus F."/>
            <person name="Salse J."/>
            <person name="Schmutz J."/>
            <person name="Rensing S.A."/>
        </authorList>
    </citation>
    <scope>NUCLEOTIDE SEQUENCE [LARGE SCALE GENOMIC DNA]</scope>
    <source>
        <strain evidence="4 5">cv. Gransden 2004</strain>
    </source>
</reference>
<name>A0A2K1K453_PHYPA</name>
<dbReference type="EnsemblPlants" id="Pp3c9_21860V3.1">
    <property type="protein sequence ID" value="Pp3c9_21860V3.1"/>
    <property type="gene ID" value="Pp3c9_21860"/>
</dbReference>
<comment type="similarity">
    <text evidence="1">Belongs to the STXBP/unc-18/SEC1 family.</text>
</comment>
<dbReference type="PANTHER" id="PTHR11679">
    <property type="entry name" value="VESICLE PROTEIN SORTING-ASSOCIATED"/>
    <property type="match status" value="1"/>
</dbReference>
<dbReference type="PaxDb" id="3218-PP1S203_96V6.1"/>
<dbReference type="GO" id="GO:0016192">
    <property type="term" value="P:vesicle-mediated transport"/>
    <property type="evidence" value="ECO:0000318"/>
    <property type="project" value="GO_Central"/>
</dbReference>
<dbReference type="STRING" id="3218.A0A2K1K453"/>
<evidence type="ECO:0000256" key="1">
    <source>
        <dbReference type="ARBA" id="ARBA00009884"/>
    </source>
</evidence>
<dbReference type="InterPro" id="IPR027482">
    <property type="entry name" value="Sec1-like_dom2"/>
</dbReference>
<proteinExistence type="inferred from homology"/>
<dbReference type="GeneID" id="112286934"/>
<dbReference type="InterPro" id="IPR001619">
    <property type="entry name" value="Sec1-like"/>
</dbReference>
<dbReference type="Proteomes" id="UP000006727">
    <property type="component" value="Chromosome 9"/>
</dbReference>
<evidence type="ECO:0000313" key="3">
    <source>
        <dbReference type="EMBL" id="PNR48563.1"/>
    </source>
</evidence>
<evidence type="ECO:0000256" key="2">
    <source>
        <dbReference type="SAM" id="MobiDB-lite"/>
    </source>
</evidence>
<dbReference type="EnsemblPlants" id="Pp3c9_21860V3.2">
    <property type="protein sequence ID" value="Pp3c9_21860V3.2"/>
    <property type="gene ID" value="Pp3c9_21860"/>
</dbReference>
<dbReference type="GO" id="GO:0006886">
    <property type="term" value="P:intracellular protein transport"/>
    <property type="evidence" value="ECO:0000318"/>
    <property type="project" value="GO_Central"/>
</dbReference>
<dbReference type="RefSeq" id="XP_024385129.1">
    <property type="nucleotide sequence ID" value="XM_024529361.2"/>
</dbReference>
<evidence type="ECO:0008006" key="6">
    <source>
        <dbReference type="Google" id="ProtNLM"/>
    </source>
</evidence>
<protein>
    <recommendedName>
        <fullName evidence="6">SM/Sec1-family protein</fullName>
    </recommendedName>
</protein>
<evidence type="ECO:0000313" key="4">
    <source>
        <dbReference type="EnsemblPlants" id="Pp3c9_21860V3.1"/>
    </source>
</evidence>
<dbReference type="OrthoDB" id="549905at2759"/>
<sequence>MGVDLVRECQRCLAQVADEVEGGLLYVDEGAGESLHYMGGLPFVLQLGIRAICSLENASPLDAAVAWQGGRLLKVVVLTARLLSDAHRYVLRCLRCHPNVKKCTIFTSVSQEGHSACLETPLGHNAYQEYRSLLQQDLQSSGKRVSLDGSFGWSESREISDDFEIIIRHVPLLMCALAPNLFVLPSGGAEAESPLSDLKSGPSLGPGLPPIDTGVMFDVDDRVPSGASLLGHFLHQLTSQLDVKVDVFSLGPLAHLVGNLVTDLSSSIVLDHGSQRKSAGLLLVDRSLDLITPTCHNDNFMDRVVYSLLRRPTVLPSSRPQMTGNESQPLARKPMDFRVPTVSRRGDASKIAEFPLLPLMTGWDRKAQKDPSHGHDDSSGAAEDDIGQMMGGSLAISWDRLGLFSLENMLDKSTKDATLMIRKWFHEALRQEKQPVPVRARLGAMTPGELASLQAALSAKPDMTIRHVDLLQVARAMEEVLSGDKRSKWEAVSSAEKILRLSVNDGSQSIALQLSDMVQQISHDGMLDLSDVLTLAIVGYALAGEASPKGLSSGPFAWQEEAVLTESLVDAVMKGRSDLGFSERLKRALDAHWKKSEGNFTQGGVEEKNAEKLTTNDDDGWGEWEGLEEDIDDGDYGETQLKLEIRDRLQEVMSVLHCVSRARARLPVALRSTEEQVFPTGLLQQVFSLIFAKADVPGLHHHSSSVGNFFKSGLGRFGLGQRLQQPKLGDYRTIIVFVVGGISGSEIREIKEAQMGHPGSESVEVLMGGTTFLTPSDMRDLLLGSHSRS</sequence>
<gene>
    <name evidence="4" type="primary">LOC112286934</name>
    <name evidence="3" type="ORF">PHYPA_013040</name>
</gene>
<reference evidence="4" key="3">
    <citation type="submission" date="2020-12" db="UniProtKB">
        <authorList>
            <consortium name="EnsemblPlants"/>
        </authorList>
    </citation>
    <scope>IDENTIFICATION</scope>
</reference>
<dbReference type="Gramene" id="Pp3c9_21860V3.2">
    <property type="protein sequence ID" value="Pp3c9_21860V3.2"/>
    <property type="gene ID" value="Pp3c9_21860"/>
</dbReference>
<dbReference type="KEGG" id="ppp:112286934"/>
<dbReference type="EMBL" id="ABEU02000009">
    <property type="protein sequence ID" value="PNR48563.1"/>
    <property type="molecule type" value="Genomic_DNA"/>
</dbReference>
<dbReference type="OMA" id="FHEYESL"/>
<accession>A0A2K1K453</accession>
<dbReference type="FunCoup" id="A0A2K1K453">
    <property type="interactions" value="4080"/>
</dbReference>
<dbReference type="InterPro" id="IPR036045">
    <property type="entry name" value="Sec1-like_sf"/>
</dbReference>
<dbReference type="Gramene" id="Pp3c9_21860V3.1">
    <property type="protein sequence ID" value="Pp3c9_21860V3.1"/>
    <property type="gene ID" value="Pp3c9_21860"/>
</dbReference>
<feature type="region of interest" description="Disordered" evidence="2">
    <location>
        <begin position="365"/>
        <end position="386"/>
    </location>
</feature>
<evidence type="ECO:0000313" key="5">
    <source>
        <dbReference type="Proteomes" id="UP000006727"/>
    </source>
</evidence>
<organism evidence="3">
    <name type="scientific">Physcomitrium patens</name>
    <name type="common">Spreading-leaved earth moss</name>
    <name type="synonym">Physcomitrella patens</name>
    <dbReference type="NCBI Taxonomy" id="3218"/>
    <lineage>
        <taxon>Eukaryota</taxon>
        <taxon>Viridiplantae</taxon>
        <taxon>Streptophyta</taxon>
        <taxon>Embryophyta</taxon>
        <taxon>Bryophyta</taxon>
        <taxon>Bryophytina</taxon>
        <taxon>Bryopsida</taxon>
        <taxon>Funariidae</taxon>
        <taxon>Funariales</taxon>
        <taxon>Funariaceae</taxon>
        <taxon>Physcomitrium</taxon>
    </lineage>
</organism>
<dbReference type="AlphaFoldDB" id="A0A2K1K453"/>
<reference evidence="3 5" key="1">
    <citation type="journal article" date="2008" name="Science">
        <title>The Physcomitrella genome reveals evolutionary insights into the conquest of land by plants.</title>
        <authorList>
            <person name="Rensing S."/>
            <person name="Lang D."/>
            <person name="Zimmer A."/>
            <person name="Terry A."/>
            <person name="Salamov A."/>
            <person name="Shapiro H."/>
            <person name="Nishiyama T."/>
            <person name="Perroud P.-F."/>
            <person name="Lindquist E."/>
            <person name="Kamisugi Y."/>
            <person name="Tanahashi T."/>
            <person name="Sakakibara K."/>
            <person name="Fujita T."/>
            <person name="Oishi K."/>
            <person name="Shin-I T."/>
            <person name="Kuroki Y."/>
            <person name="Toyoda A."/>
            <person name="Suzuki Y."/>
            <person name="Hashimoto A."/>
            <person name="Yamaguchi K."/>
            <person name="Sugano A."/>
            <person name="Kohara Y."/>
            <person name="Fujiyama A."/>
            <person name="Anterola A."/>
            <person name="Aoki S."/>
            <person name="Ashton N."/>
            <person name="Barbazuk W.B."/>
            <person name="Barker E."/>
            <person name="Bennetzen J."/>
            <person name="Bezanilla M."/>
            <person name="Blankenship R."/>
            <person name="Cho S.H."/>
            <person name="Dutcher S."/>
            <person name="Estelle M."/>
            <person name="Fawcett J.A."/>
            <person name="Gundlach H."/>
            <person name="Hanada K."/>
            <person name="Heyl A."/>
            <person name="Hicks K.A."/>
            <person name="Hugh J."/>
            <person name="Lohr M."/>
            <person name="Mayer K."/>
            <person name="Melkozernov A."/>
            <person name="Murata T."/>
            <person name="Nelson D."/>
            <person name="Pils B."/>
            <person name="Prigge M."/>
            <person name="Reiss B."/>
            <person name="Renner T."/>
            <person name="Rombauts S."/>
            <person name="Rushton P."/>
            <person name="Sanderfoot A."/>
            <person name="Schween G."/>
            <person name="Shiu S.-H."/>
            <person name="Stueber K."/>
            <person name="Theodoulou F.L."/>
            <person name="Tu H."/>
            <person name="Van de Peer Y."/>
            <person name="Verrier P.J."/>
            <person name="Waters E."/>
            <person name="Wood A."/>
            <person name="Yang L."/>
            <person name="Cove D."/>
            <person name="Cuming A."/>
            <person name="Hasebe M."/>
            <person name="Lucas S."/>
            <person name="Mishler D.B."/>
            <person name="Reski R."/>
            <person name="Grigoriev I."/>
            <person name="Quatrano R.S."/>
            <person name="Boore J.L."/>
        </authorList>
    </citation>
    <scope>NUCLEOTIDE SEQUENCE [LARGE SCALE GENOMIC DNA]</scope>
    <source>
        <strain evidence="4 5">cv. Gransden 2004</strain>
    </source>
</reference>
<dbReference type="Gene3D" id="3.40.50.1910">
    <property type="match status" value="1"/>
</dbReference>